<dbReference type="AlphaFoldDB" id="A0A8J3NUS9"/>
<evidence type="ECO:0008006" key="4">
    <source>
        <dbReference type="Google" id="ProtNLM"/>
    </source>
</evidence>
<dbReference type="RefSeq" id="WP_191838109.1">
    <property type="nucleotide sequence ID" value="NZ_BAAALB010000003.1"/>
</dbReference>
<dbReference type="Proteomes" id="UP000619293">
    <property type="component" value="Unassembled WGS sequence"/>
</dbReference>
<dbReference type="GO" id="GO:0008237">
    <property type="term" value="F:metallopeptidase activity"/>
    <property type="evidence" value="ECO:0007669"/>
    <property type="project" value="InterPro"/>
</dbReference>
<dbReference type="InterPro" id="IPR024079">
    <property type="entry name" value="MetalloPept_cat_dom_sf"/>
</dbReference>
<evidence type="ECO:0000313" key="3">
    <source>
        <dbReference type="Proteomes" id="UP000619293"/>
    </source>
</evidence>
<accession>A0A8J3NUS9</accession>
<sequence length="194" mass="20924">MAKNVSRRPGSRWSLAGLAMACAAALLLATPGSAYAFPDNGDSTLADNATHTYCYTSGFTTDASVGGYAMAVLGNTTDMDDLFPIDPPTCSFMETDVWWWELNLAAGIRGTRSCWLESPVGICTSSDLTLDYAELDVGAFDWEDRRKTAVHEVGHSVGLDHDPDCAMMSGQVPDATLQWRTYCADEIADINAAY</sequence>
<keyword evidence="1" id="KW-0732">Signal</keyword>
<keyword evidence="3" id="KW-1185">Reference proteome</keyword>
<name>A0A8J3NUS9_9ACTN</name>
<dbReference type="Gene3D" id="3.40.390.10">
    <property type="entry name" value="Collagenase (Catalytic Domain)"/>
    <property type="match status" value="1"/>
</dbReference>
<evidence type="ECO:0000313" key="2">
    <source>
        <dbReference type="EMBL" id="GIF93206.1"/>
    </source>
</evidence>
<organism evidence="2 3">
    <name type="scientific">Catellatospora chokoriensis</name>
    <dbReference type="NCBI Taxonomy" id="310353"/>
    <lineage>
        <taxon>Bacteria</taxon>
        <taxon>Bacillati</taxon>
        <taxon>Actinomycetota</taxon>
        <taxon>Actinomycetes</taxon>
        <taxon>Micromonosporales</taxon>
        <taxon>Micromonosporaceae</taxon>
        <taxon>Catellatospora</taxon>
    </lineage>
</organism>
<proteinExistence type="predicted"/>
<feature type="signal peptide" evidence="1">
    <location>
        <begin position="1"/>
        <end position="36"/>
    </location>
</feature>
<reference evidence="2 3" key="1">
    <citation type="submission" date="2021-01" db="EMBL/GenBank/DDBJ databases">
        <title>Whole genome shotgun sequence of Catellatospora chokoriensis NBRC 107358.</title>
        <authorList>
            <person name="Komaki H."/>
            <person name="Tamura T."/>
        </authorList>
    </citation>
    <scope>NUCLEOTIDE SEQUENCE [LARGE SCALE GENOMIC DNA]</scope>
    <source>
        <strain evidence="2 3">NBRC 107358</strain>
    </source>
</reference>
<feature type="chain" id="PRO_5035324686" description="Matrixin" evidence="1">
    <location>
        <begin position="37"/>
        <end position="194"/>
    </location>
</feature>
<protein>
    <recommendedName>
        <fullName evidence="4">Matrixin</fullName>
    </recommendedName>
</protein>
<gene>
    <name evidence="2" type="ORF">Cch02nite_66500</name>
</gene>
<dbReference type="EMBL" id="BONG01000058">
    <property type="protein sequence ID" value="GIF93206.1"/>
    <property type="molecule type" value="Genomic_DNA"/>
</dbReference>
<comment type="caution">
    <text evidence="2">The sequence shown here is derived from an EMBL/GenBank/DDBJ whole genome shotgun (WGS) entry which is preliminary data.</text>
</comment>
<evidence type="ECO:0000256" key="1">
    <source>
        <dbReference type="SAM" id="SignalP"/>
    </source>
</evidence>
<dbReference type="SUPFAM" id="SSF55486">
    <property type="entry name" value="Metalloproteases ('zincins'), catalytic domain"/>
    <property type="match status" value="1"/>
</dbReference>